<proteinExistence type="predicted"/>
<evidence type="ECO:0000256" key="1">
    <source>
        <dbReference type="SAM" id="MobiDB-lite"/>
    </source>
</evidence>
<keyword evidence="3" id="KW-1185">Reference proteome</keyword>
<dbReference type="Proteomes" id="UP001140094">
    <property type="component" value="Unassembled WGS sequence"/>
</dbReference>
<feature type="non-terminal residue" evidence="2">
    <location>
        <position position="58"/>
    </location>
</feature>
<reference evidence="2" key="1">
    <citation type="submission" date="2022-07" db="EMBL/GenBank/DDBJ databases">
        <title>Phylogenomic reconstructions and comparative analyses of Kickxellomycotina fungi.</title>
        <authorList>
            <person name="Reynolds N.K."/>
            <person name="Stajich J.E."/>
            <person name="Barry K."/>
            <person name="Grigoriev I.V."/>
            <person name="Crous P."/>
            <person name="Smith M.E."/>
        </authorList>
    </citation>
    <scope>NUCLEOTIDE SEQUENCE</scope>
    <source>
        <strain evidence="2">NRRL 1565</strain>
    </source>
</reference>
<organism evidence="2 3">
    <name type="scientific">Coemansia guatemalensis</name>
    <dbReference type="NCBI Taxonomy" id="2761395"/>
    <lineage>
        <taxon>Eukaryota</taxon>
        <taxon>Fungi</taxon>
        <taxon>Fungi incertae sedis</taxon>
        <taxon>Zoopagomycota</taxon>
        <taxon>Kickxellomycotina</taxon>
        <taxon>Kickxellomycetes</taxon>
        <taxon>Kickxellales</taxon>
        <taxon>Kickxellaceae</taxon>
        <taxon>Coemansia</taxon>
    </lineage>
</organism>
<comment type="caution">
    <text evidence="2">The sequence shown here is derived from an EMBL/GenBank/DDBJ whole genome shotgun (WGS) entry which is preliminary data.</text>
</comment>
<dbReference type="EMBL" id="JANBUO010000132">
    <property type="protein sequence ID" value="KAJ2807167.1"/>
    <property type="molecule type" value="Genomic_DNA"/>
</dbReference>
<protein>
    <submittedName>
        <fullName evidence="2">Uncharacterized protein</fullName>
    </submittedName>
</protein>
<evidence type="ECO:0000313" key="3">
    <source>
        <dbReference type="Proteomes" id="UP001140094"/>
    </source>
</evidence>
<name>A0A9W8HZA1_9FUNG</name>
<dbReference type="AlphaFoldDB" id="A0A9W8HZA1"/>
<feature type="region of interest" description="Disordered" evidence="1">
    <location>
        <begin position="1"/>
        <end position="41"/>
    </location>
</feature>
<evidence type="ECO:0000313" key="2">
    <source>
        <dbReference type="EMBL" id="KAJ2807167.1"/>
    </source>
</evidence>
<gene>
    <name evidence="2" type="ORF">H4R20_001391</name>
</gene>
<accession>A0A9W8HZA1</accession>
<sequence length="58" mass="6309">MEIKREGENDTLNSPQENVEALHSDSETPPSLKAAKAEEANAVEGVEPKQYKGLSVLE</sequence>